<keyword evidence="4" id="KW-1185">Reference proteome</keyword>
<feature type="domain" description="Lcl C-terminal" evidence="2">
    <location>
        <begin position="44"/>
        <end position="179"/>
    </location>
</feature>
<evidence type="ECO:0000313" key="4">
    <source>
        <dbReference type="Proteomes" id="UP000029444"/>
    </source>
</evidence>
<dbReference type="OrthoDB" id="9793251at2"/>
<feature type="signal peptide" evidence="1">
    <location>
        <begin position="1"/>
        <end position="23"/>
    </location>
</feature>
<comment type="caution">
    <text evidence="3">The sequence shown here is derived from an EMBL/GenBank/DDBJ whole genome shotgun (WGS) entry which is preliminary data.</text>
</comment>
<dbReference type="eggNOG" id="COG0515">
    <property type="taxonomic scope" value="Bacteria"/>
</dbReference>
<accession>A0A095SIT7</accession>
<name>A0A095SIT7_9GAMM</name>
<dbReference type="InterPro" id="IPR011460">
    <property type="entry name" value="Lcl_C"/>
</dbReference>
<dbReference type="Proteomes" id="UP000029444">
    <property type="component" value="Unassembled WGS sequence"/>
</dbReference>
<dbReference type="PROSITE" id="PS51257">
    <property type="entry name" value="PROKAR_LIPOPROTEIN"/>
    <property type="match status" value="1"/>
</dbReference>
<protein>
    <recommendedName>
        <fullName evidence="2">Lcl C-terminal domain-containing protein</fullName>
    </recommendedName>
</protein>
<organism evidence="3 4">
    <name type="scientific">Alcanivorax nanhaiticus</name>
    <dbReference type="NCBI Taxonomy" id="1177154"/>
    <lineage>
        <taxon>Bacteria</taxon>
        <taxon>Pseudomonadati</taxon>
        <taxon>Pseudomonadota</taxon>
        <taxon>Gammaproteobacteria</taxon>
        <taxon>Oceanospirillales</taxon>
        <taxon>Alcanivoracaceae</taxon>
        <taxon>Alcanivorax</taxon>
    </lineage>
</organism>
<dbReference type="PANTHER" id="PTHR35812:SF1">
    <property type="entry name" value="LIPOPROTEIN"/>
    <property type="match status" value="1"/>
</dbReference>
<evidence type="ECO:0000313" key="3">
    <source>
        <dbReference type="EMBL" id="KGD64279.1"/>
    </source>
</evidence>
<gene>
    <name evidence="3" type="ORF">Y5S_02581</name>
</gene>
<evidence type="ECO:0000259" key="2">
    <source>
        <dbReference type="Pfam" id="PF07603"/>
    </source>
</evidence>
<dbReference type="RefSeq" id="WP_035233511.1">
    <property type="nucleotide sequence ID" value="NZ_ARXV01000010.1"/>
</dbReference>
<dbReference type="Pfam" id="PF07603">
    <property type="entry name" value="Lcl_C"/>
    <property type="match status" value="1"/>
</dbReference>
<dbReference type="PANTHER" id="PTHR35812">
    <property type="entry name" value="LIPOPROTEIN"/>
    <property type="match status" value="1"/>
</dbReference>
<keyword evidence="1" id="KW-0732">Signal</keyword>
<dbReference type="STRING" id="1177154.Y5S_02581"/>
<dbReference type="AlphaFoldDB" id="A0A095SIT7"/>
<reference evidence="3 4" key="1">
    <citation type="submission" date="2012-09" db="EMBL/GenBank/DDBJ databases">
        <title>Genome Sequence of alkane-degrading Bacterium Alcanivorax sp. 19-m-6.</title>
        <authorList>
            <person name="Lai Q."/>
            <person name="Shao Z."/>
        </authorList>
    </citation>
    <scope>NUCLEOTIDE SEQUENCE [LARGE SCALE GENOMIC DNA]</scope>
    <source>
        <strain evidence="3 4">19-m-6</strain>
    </source>
</reference>
<feature type="chain" id="PRO_5001909397" description="Lcl C-terminal domain-containing protein" evidence="1">
    <location>
        <begin position="24"/>
        <end position="182"/>
    </location>
</feature>
<proteinExistence type="predicted"/>
<evidence type="ECO:0000256" key="1">
    <source>
        <dbReference type="SAM" id="SignalP"/>
    </source>
</evidence>
<sequence>MKNGDFLPVLLGLCCVWSSPLWAACNANIVLTKPDSIYIDNFDGTVTDKETALTWAKCSVGQTWVDNTANDGSDDQCTGSASTHTWKTALEQAQSANGVSLLGQTDWRLPNVRELKSLAETACYSPAINSSLFPSTVSNWYWTSSPYAADAYDAWFVHFEVGYESANVKNSNHYVRLVRGGN</sequence>
<dbReference type="PATRIC" id="fig|1177154.3.peg.2620"/>
<dbReference type="EMBL" id="ARXV01000010">
    <property type="protein sequence ID" value="KGD64279.1"/>
    <property type="molecule type" value="Genomic_DNA"/>
</dbReference>